<evidence type="ECO:0000313" key="3">
    <source>
        <dbReference type="Proteomes" id="UP001142292"/>
    </source>
</evidence>
<comment type="caution">
    <text evidence="2">The sequence shown here is derived from an EMBL/GenBank/DDBJ whole genome shotgun (WGS) entry which is preliminary data.</text>
</comment>
<dbReference type="Proteomes" id="UP001142292">
    <property type="component" value="Unassembled WGS sequence"/>
</dbReference>
<keyword evidence="3" id="KW-1185">Reference proteome</keyword>
<gene>
    <name evidence="2" type="ORF">GCM10017579_15630</name>
</gene>
<accession>A0ABQ5STP3</accession>
<keyword evidence="1" id="KW-0812">Transmembrane</keyword>
<sequence length="248" mass="27202">MIGWSIPPRWSRTGWEHLPVVARSERNEARTYHLVRLYLAEIEEIERVLADLGPDAGSVKISNGEWEAETIAELAAKGEGPFSKFTMKRYDPGLLSFETSGVSTRLYVSNTDDLQLRGAFEKINSILVASQRPLLVRWFHSAPMWGVLVGLGVVAGATGLGAVVGMFRGDGPPGWLVPTCIAVLAFACLIVRYQYRTSMHANGLVYLVPKSARPSFFVRKRDDIAIALIGGVFGAVFGSILTLLVQRP</sequence>
<proteinExistence type="predicted"/>
<organism evidence="2 3">
    <name type="scientific">Nocardioides luteus</name>
    <dbReference type="NCBI Taxonomy" id="1844"/>
    <lineage>
        <taxon>Bacteria</taxon>
        <taxon>Bacillati</taxon>
        <taxon>Actinomycetota</taxon>
        <taxon>Actinomycetes</taxon>
        <taxon>Propionibacteriales</taxon>
        <taxon>Nocardioidaceae</taxon>
        <taxon>Nocardioides</taxon>
    </lineage>
</organism>
<keyword evidence="1" id="KW-1133">Transmembrane helix</keyword>
<reference evidence="2" key="1">
    <citation type="journal article" date="2014" name="Int. J. Syst. Evol. Microbiol.">
        <title>Complete genome of a new Firmicutes species belonging to the dominant human colonic microbiota ('Ruminococcus bicirculans') reveals two chromosomes and a selective capacity to utilize plant glucans.</title>
        <authorList>
            <consortium name="NISC Comparative Sequencing Program"/>
            <person name="Wegmann U."/>
            <person name="Louis P."/>
            <person name="Goesmann A."/>
            <person name="Henrissat B."/>
            <person name="Duncan S.H."/>
            <person name="Flint H.J."/>
        </authorList>
    </citation>
    <scope>NUCLEOTIDE SEQUENCE</scope>
    <source>
        <strain evidence="2">VKM Ac-1246</strain>
    </source>
</reference>
<feature type="transmembrane region" description="Helical" evidence="1">
    <location>
        <begin position="224"/>
        <end position="245"/>
    </location>
</feature>
<evidence type="ECO:0000256" key="1">
    <source>
        <dbReference type="SAM" id="Phobius"/>
    </source>
</evidence>
<name>A0ABQ5STP3_9ACTN</name>
<keyword evidence="1" id="KW-0472">Membrane</keyword>
<reference evidence="2" key="2">
    <citation type="submission" date="2023-01" db="EMBL/GenBank/DDBJ databases">
        <authorList>
            <person name="Sun Q."/>
            <person name="Evtushenko L."/>
        </authorList>
    </citation>
    <scope>NUCLEOTIDE SEQUENCE</scope>
    <source>
        <strain evidence="2">VKM Ac-1246</strain>
    </source>
</reference>
<protein>
    <submittedName>
        <fullName evidence="2">Uncharacterized protein</fullName>
    </submittedName>
</protein>
<dbReference type="EMBL" id="BSEL01000004">
    <property type="protein sequence ID" value="GLJ67527.1"/>
    <property type="molecule type" value="Genomic_DNA"/>
</dbReference>
<evidence type="ECO:0000313" key="2">
    <source>
        <dbReference type="EMBL" id="GLJ67527.1"/>
    </source>
</evidence>
<feature type="transmembrane region" description="Helical" evidence="1">
    <location>
        <begin position="145"/>
        <end position="167"/>
    </location>
</feature>
<feature type="transmembrane region" description="Helical" evidence="1">
    <location>
        <begin position="173"/>
        <end position="191"/>
    </location>
</feature>